<dbReference type="EMBL" id="GEBQ01011656">
    <property type="protein sequence ID" value="JAT28321.1"/>
    <property type="molecule type" value="Transcribed_RNA"/>
</dbReference>
<evidence type="ECO:0000313" key="2">
    <source>
        <dbReference type="EMBL" id="JAT28321.1"/>
    </source>
</evidence>
<gene>
    <name evidence="2" type="ORF">g.7320</name>
</gene>
<feature type="region of interest" description="Disordered" evidence="1">
    <location>
        <begin position="1"/>
        <end position="76"/>
    </location>
</feature>
<feature type="compositionally biased region" description="Basic and acidic residues" evidence="1">
    <location>
        <begin position="1"/>
        <end position="10"/>
    </location>
</feature>
<name>A0A1B6LXD5_9HEMI</name>
<evidence type="ECO:0000256" key="1">
    <source>
        <dbReference type="SAM" id="MobiDB-lite"/>
    </source>
</evidence>
<accession>A0A1B6LXD5</accession>
<feature type="region of interest" description="Disordered" evidence="1">
    <location>
        <begin position="103"/>
        <end position="126"/>
    </location>
</feature>
<feature type="non-terminal residue" evidence="2">
    <location>
        <position position="1"/>
    </location>
</feature>
<dbReference type="AlphaFoldDB" id="A0A1B6LXD5"/>
<feature type="non-terminal residue" evidence="2">
    <location>
        <position position="273"/>
    </location>
</feature>
<feature type="compositionally biased region" description="Polar residues" evidence="1">
    <location>
        <begin position="60"/>
        <end position="76"/>
    </location>
</feature>
<protein>
    <submittedName>
        <fullName evidence="2">Uncharacterized protein</fullName>
    </submittedName>
</protein>
<reference evidence="2" key="1">
    <citation type="submission" date="2015-11" db="EMBL/GenBank/DDBJ databases">
        <title>De novo transcriptome assembly of four potential Pierce s Disease insect vectors from Arizona vineyards.</title>
        <authorList>
            <person name="Tassone E.E."/>
        </authorList>
    </citation>
    <scope>NUCLEOTIDE SEQUENCE</scope>
</reference>
<feature type="compositionally biased region" description="Polar residues" evidence="1">
    <location>
        <begin position="11"/>
        <end position="24"/>
    </location>
</feature>
<organism evidence="2">
    <name type="scientific">Graphocephala atropunctata</name>
    <dbReference type="NCBI Taxonomy" id="36148"/>
    <lineage>
        <taxon>Eukaryota</taxon>
        <taxon>Metazoa</taxon>
        <taxon>Ecdysozoa</taxon>
        <taxon>Arthropoda</taxon>
        <taxon>Hexapoda</taxon>
        <taxon>Insecta</taxon>
        <taxon>Pterygota</taxon>
        <taxon>Neoptera</taxon>
        <taxon>Paraneoptera</taxon>
        <taxon>Hemiptera</taxon>
        <taxon>Auchenorrhyncha</taxon>
        <taxon>Membracoidea</taxon>
        <taxon>Cicadellidae</taxon>
        <taxon>Cicadellinae</taxon>
        <taxon>Cicadellini</taxon>
        <taxon>Graphocephala</taxon>
    </lineage>
</organism>
<sequence length="273" mass="29470">LSQSKPKQDSSRQSLSRNIQSELNISKGRASDVSNSDFILKSSVNKELGNEAENSKSSRKTSANLKVDPTTNQSPLKVYQKSENIPHTSLRTLRSTPCKISGINSTIQSRTPKKTPSKLISNFTNSPSTSSCVTRSMVGEFEVNRIQSESELSNKKTPSKTNIKVTGTPKKTLHCTTSKSSDLDTNSVIDSSEVIPCNKKTPSKPKFTGTPKKSIRSTKSTFTDLDTNIVAVCLEKDPSPKITPTKCSDSSTTSGCVVGSLSSSFEVNRAAVN</sequence>
<proteinExistence type="predicted"/>
<feature type="compositionally biased region" description="Polar residues" evidence="1">
    <location>
        <begin position="32"/>
        <end position="45"/>
    </location>
</feature>